<proteinExistence type="predicted"/>
<accession>A0A918AQ37</accession>
<evidence type="ECO:0000313" key="2">
    <source>
        <dbReference type="Proteomes" id="UP000639606"/>
    </source>
</evidence>
<protein>
    <submittedName>
        <fullName evidence="1">Uncharacterized protein</fullName>
    </submittedName>
</protein>
<keyword evidence="2" id="KW-1185">Reference proteome</keyword>
<reference evidence="1" key="2">
    <citation type="submission" date="2020-09" db="EMBL/GenBank/DDBJ databases">
        <authorList>
            <person name="Sun Q."/>
            <person name="Ohkuma M."/>
        </authorList>
    </citation>
    <scope>NUCLEOTIDE SEQUENCE</scope>
    <source>
        <strain evidence="1">JCM 3313</strain>
    </source>
</reference>
<dbReference type="Proteomes" id="UP000639606">
    <property type="component" value="Unassembled WGS sequence"/>
</dbReference>
<comment type="caution">
    <text evidence="1">The sequence shown here is derived from an EMBL/GenBank/DDBJ whole genome shotgun (WGS) entry which is preliminary data.</text>
</comment>
<dbReference type="EMBL" id="BMRG01000011">
    <property type="protein sequence ID" value="GGP69659.1"/>
    <property type="molecule type" value="Genomic_DNA"/>
</dbReference>
<gene>
    <name evidence="1" type="ORF">GCM10010185_48160</name>
</gene>
<organism evidence="1 2">
    <name type="scientific">Saccharothrix coeruleofusca</name>
    <dbReference type="NCBI Taxonomy" id="33919"/>
    <lineage>
        <taxon>Bacteria</taxon>
        <taxon>Bacillati</taxon>
        <taxon>Actinomycetota</taxon>
        <taxon>Actinomycetes</taxon>
        <taxon>Pseudonocardiales</taxon>
        <taxon>Pseudonocardiaceae</taxon>
        <taxon>Saccharothrix</taxon>
    </lineage>
</organism>
<sequence length="135" mass="14476">MGDTLAPIDEQLALHAHEDIQSPAPSLGSVCGQLYPYNGHQRTAALRDRRTGKVVALHFPAALAATVRQALGKEVETWGRLTRNVHDQVESISVEGLAVFETSAPGIALDDVIGVLGPDWTEGVDSAEWIGRQRG</sequence>
<reference evidence="1" key="1">
    <citation type="journal article" date="2014" name="Int. J. Syst. Evol. Microbiol.">
        <title>Complete genome sequence of Corynebacterium casei LMG S-19264T (=DSM 44701T), isolated from a smear-ripened cheese.</title>
        <authorList>
            <consortium name="US DOE Joint Genome Institute (JGI-PGF)"/>
            <person name="Walter F."/>
            <person name="Albersmeier A."/>
            <person name="Kalinowski J."/>
            <person name="Ruckert C."/>
        </authorList>
    </citation>
    <scope>NUCLEOTIDE SEQUENCE</scope>
    <source>
        <strain evidence="1">JCM 3313</strain>
    </source>
</reference>
<name>A0A918AQ37_9PSEU</name>
<evidence type="ECO:0000313" key="1">
    <source>
        <dbReference type="EMBL" id="GGP69659.1"/>
    </source>
</evidence>
<dbReference type="RefSeq" id="WP_189225578.1">
    <property type="nucleotide sequence ID" value="NZ_BMRG01000011.1"/>
</dbReference>
<dbReference type="AlphaFoldDB" id="A0A918AQ37"/>